<feature type="transmembrane region" description="Helical" evidence="8">
    <location>
        <begin position="204"/>
        <end position="222"/>
    </location>
</feature>
<organism evidence="9 10">
    <name type="scientific">Arachnia rubra</name>
    <dbReference type="NCBI Taxonomy" id="1547448"/>
    <lineage>
        <taxon>Bacteria</taxon>
        <taxon>Bacillati</taxon>
        <taxon>Actinomycetota</taxon>
        <taxon>Actinomycetes</taxon>
        <taxon>Propionibacteriales</taxon>
        <taxon>Propionibacteriaceae</taxon>
        <taxon>Arachnia</taxon>
    </lineage>
</organism>
<evidence type="ECO:0000313" key="9">
    <source>
        <dbReference type="EMBL" id="QUC09130.1"/>
    </source>
</evidence>
<keyword evidence="7 8" id="KW-0472">Membrane</keyword>
<keyword evidence="3" id="KW-0813">Transport</keyword>
<sequence>MAQPVLVRGSLHVLRHPVPVVAGFAAVLCVSVALSVMTGARFLSLPEWWQALVAPGSDLATAIVWDMRIPRTLVGLAVGAAYGVAGALMQALTRNPLADPGILGVNAGAGVAVTVGAGLTGLTGVAGYQWWAFAGALGATALVLAIGAAGRGPVNPVQLLLGGVAMAALLNGVNRFLSLLDPDTFEAVRTWGVGSIARTRLDELIPVLPAMAVGCVLAFALARSLDAMALGDDVASGLGVRASRTRLGAVIAITLLAGSATAITGGLAFIGLMIPHVVRWSLGPDQRLILTGSLLAAPALVLMADSLGRVIAAPGEIEVGILTAVIGAPLLVTQAWKANP</sequence>
<evidence type="ECO:0000256" key="4">
    <source>
        <dbReference type="ARBA" id="ARBA00022475"/>
    </source>
</evidence>
<dbReference type="CDD" id="cd06550">
    <property type="entry name" value="TM_ABC_iron-siderophores_like"/>
    <property type="match status" value="1"/>
</dbReference>
<gene>
    <name evidence="9" type="ORF">J5A65_05255</name>
</gene>
<dbReference type="EMBL" id="CP072384">
    <property type="protein sequence ID" value="QUC09130.1"/>
    <property type="molecule type" value="Genomic_DNA"/>
</dbReference>
<comment type="subcellular location">
    <subcellularLocation>
        <location evidence="1">Cell membrane</location>
        <topology evidence="1">Multi-pass membrane protein</topology>
    </subcellularLocation>
</comment>
<comment type="similarity">
    <text evidence="2">Belongs to the binding-protein-dependent transport system permease family. FecCD subfamily.</text>
</comment>
<feature type="transmembrane region" description="Helical" evidence="8">
    <location>
        <begin position="247"/>
        <end position="274"/>
    </location>
</feature>
<feature type="transmembrane region" description="Helical" evidence="8">
    <location>
        <begin position="128"/>
        <end position="147"/>
    </location>
</feature>
<feature type="transmembrane region" description="Helical" evidence="8">
    <location>
        <begin position="101"/>
        <end position="122"/>
    </location>
</feature>
<dbReference type="PANTHER" id="PTHR30472:SF1">
    <property type="entry name" value="FE(3+) DICITRATE TRANSPORT SYSTEM PERMEASE PROTEIN FECC-RELATED"/>
    <property type="match status" value="1"/>
</dbReference>
<keyword evidence="6 8" id="KW-1133">Transmembrane helix</keyword>
<keyword evidence="4" id="KW-1003">Cell membrane</keyword>
<evidence type="ECO:0000313" key="10">
    <source>
        <dbReference type="Proteomes" id="UP000678513"/>
    </source>
</evidence>
<evidence type="ECO:0000256" key="3">
    <source>
        <dbReference type="ARBA" id="ARBA00022448"/>
    </source>
</evidence>
<evidence type="ECO:0000256" key="1">
    <source>
        <dbReference type="ARBA" id="ARBA00004651"/>
    </source>
</evidence>
<keyword evidence="10" id="KW-1185">Reference proteome</keyword>
<evidence type="ECO:0000256" key="2">
    <source>
        <dbReference type="ARBA" id="ARBA00007935"/>
    </source>
</evidence>
<keyword evidence="5 8" id="KW-0812">Transmembrane</keyword>
<feature type="transmembrane region" description="Helical" evidence="8">
    <location>
        <begin position="286"/>
        <end position="307"/>
    </location>
</feature>
<dbReference type="RefSeq" id="WP_212326202.1">
    <property type="nucleotide sequence ID" value="NZ_AP024463.1"/>
</dbReference>
<feature type="transmembrane region" description="Helical" evidence="8">
    <location>
        <begin position="69"/>
        <end position="89"/>
    </location>
</feature>
<dbReference type="InterPro" id="IPR037294">
    <property type="entry name" value="ABC_BtuC-like"/>
</dbReference>
<feature type="transmembrane region" description="Helical" evidence="8">
    <location>
        <begin position="159"/>
        <end position="177"/>
    </location>
</feature>
<protein>
    <submittedName>
        <fullName evidence="9">Iron chelate uptake ABC transporter family permease subunit</fullName>
    </submittedName>
</protein>
<accession>A0ABX7Y7H7</accession>
<feature type="transmembrane region" description="Helical" evidence="8">
    <location>
        <begin position="319"/>
        <end position="336"/>
    </location>
</feature>
<proteinExistence type="inferred from homology"/>
<dbReference type="PANTHER" id="PTHR30472">
    <property type="entry name" value="FERRIC ENTEROBACTIN TRANSPORT SYSTEM PERMEASE PROTEIN"/>
    <property type="match status" value="1"/>
</dbReference>
<dbReference type="Gene3D" id="1.10.3470.10">
    <property type="entry name" value="ABC transporter involved in vitamin B12 uptake, BtuC"/>
    <property type="match status" value="1"/>
</dbReference>
<dbReference type="InterPro" id="IPR000522">
    <property type="entry name" value="ABC_transptr_permease_BtuC"/>
</dbReference>
<feature type="transmembrane region" description="Helical" evidence="8">
    <location>
        <begin position="20"/>
        <end position="43"/>
    </location>
</feature>
<reference evidence="9 10" key="1">
    <citation type="submission" date="2021-03" db="EMBL/GenBank/DDBJ databases">
        <title>Human Oral Microbial Genomes.</title>
        <authorList>
            <person name="Johnston C.D."/>
            <person name="Chen T."/>
            <person name="Dewhirst F.E."/>
        </authorList>
    </citation>
    <scope>NUCLEOTIDE SEQUENCE [LARGE SCALE GENOMIC DNA]</scope>
    <source>
        <strain evidence="9 10">DSMZ 100122</strain>
    </source>
</reference>
<evidence type="ECO:0000256" key="6">
    <source>
        <dbReference type="ARBA" id="ARBA00022989"/>
    </source>
</evidence>
<dbReference type="SUPFAM" id="SSF81345">
    <property type="entry name" value="ABC transporter involved in vitamin B12 uptake, BtuC"/>
    <property type="match status" value="1"/>
</dbReference>
<dbReference type="Pfam" id="PF01032">
    <property type="entry name" value="FecCD"/>
    <property type="match status" value="1"/>
</dbReference>
<evidence type="ECO:0000256" key="7">
    <source>
        <dbReference type="ARBA" id="ARBA00023136"/>
    </source>
</evidence>
<evidence type="ECO:0000256" key="5">
    <source>
        <dbReference type="ARBA" id="ARBA00022692"/>
    </source>
</evidence>
<dbReference type="Proteomes" id="UP000678513">
    <property type="component" value="Chromosome"/>
</dbReference>
<name>A0ABX7Y7H7_9ACTN</name>
<evidence type="ECO:0000256" key="8">
    <source>
        <dbReference type="SAM" id="Phobius"/>
    </source>
</evidence>